<feature type="chain" id="PRO_5016282142" evidence="2">
    <location>
        <begin position="18"/>
        <end position="344"/>
    </location>
</feature>
<organism evidence="5 6">
    <name type="scientific">Coraliomargarita sinensis</name>
    <dbReference type="NCBI Taxonomy" id="2174842"/>
    <lineage>
        <taxon>Bacteria</taxon>
        <taxon>Pseudomonadati</taxon>
        <taxon>Verrucomicrobiota</taxon>
        <taxon>Opitutia</taxon>
        <taxon>Puniceicoccales</taxon>
        <taxon>Coraliomargaritaceae</taxon>
        <taxon>Coraliomargarita</taxon>
    </lineage>
</organism>
<evidence type="ECO:0000313" key="6">
    <source>
        <dbReference type="Proteomes" id="UP000247099"/>
    </source>
</evidence>
<gene>
    <name evidence="5" type="ORF">DDZ13_03750</name>
</gene>
<sequence>MRFVLLTFFLAATVLFADRAALGSEANLEVLQQRAMAILKASCAECHDGTARRRDKGDFDHVLDVPRMIEGEYFLVPGDPMFSEIYAVMIDEDPDLRMPPPDNTDVHQPSEKEIRVVHDWIVALGLTDTSEAAVGGVEDAPRKDIPLASTSLANGAGEDAQPQLSEAITEAANTIEAIATKEGNHASASDPAVTIREPAGIEPATLLGRMHPLFVHFPVALLPMAGLIGLTGLILKRYEPWLPAIRWSLWLSALLSLLSVASGWIQSDLEGYTDGTVFLHRWSAVSLTVVTWLLLMIVEFSERKGTLRWRQMAVVLMLLAALLVALVGHSGGELVYGEGYLLGD</sequence>
<dbReference type="InterPro" id="IPR019251">
    <property type="entry name" value="DUF2231_TM"/>
</dbReference>
<dbReference type="Pfam" id="PF09990">
    <property type="entry name" value="DUF2231"/>
    <property type="match status" value="1"/>
</dbReference>
<protein>
    <submittedName>
        <fullName evidence="5">Uncharacterized protein</fullName>
    </submittedName>
</protein>
<feature type="transmembrane region" description="Helical" evidence="1">
    <location>
        <begin position="312"/>
        <end position="332"/>
    </location>
</feature>
<keyword evidence="1" id="KW-0812">Transmembrane</keyword>
<feature type="signal peptide" evidence="2">
    <location>
        <begin position="1"/>
        <end position="17"/>
    </location>
</feature>
<keyword evidence="2" id="KW-0732">Signal</keyword>
<dbReference type="Pfam" id="PF07635">
    <property type="entry name" value="PSCyt1"/>
    <property type="match status" value="1"/>
</dbReference>
<evidence type="ECO:0000313" key="5">
    <source>
        <dbReference type="EMBL" id="PXA05088.1"/>
    </source>
</evidence>
<proteinExistence type="predicted"/>
<dbReference type="InParanoid" id="A0A317ZMC7"/>
<dbReference type="Proteomes" id="UP000247099">
    <property type="component" value="Unassembled WGS sequence"/>
</dbReference>
<keyword evidence="6" id="KW-1185">Reference proteome</keyword>
<feature type="transmembrane region" description="Helical" evidence="1">
    <location>
        <begin position="279"/>
        <end position="300"/>
    </location>
</feature>
<feature type="transmembrane region" description="Helical" evidence="1">
    <location>
        <begin position="213"/>
        <end position="235"/>
    </location>
</feature>
<dbReference type="InterPro" id="IPR011429">
    <property type="entry name" value="Cyt_c_Planctomycete-type"/>
</dbReference>
<dbReference type="AlphaFoldDB" id="A0A317ZMC7"/>
<dbReference type="RefSeq" id="WP_110130089.1">
    <property type="nucleotide sequence ID" value="NZ_QHJQ01000002.1"/>
</dbReference>
<name>A0A317ZMC7_9BACT</name>
<evidence type="ECO:0000256" key="2">
    <source>
        <dbReference type="SAM" id="SignalP"/>
    </source>
</evidence>
<comment type="caution">
    <text evidence="5">The sequence shown here is derived from an EMBL/GenBank/DDBJ whole genome shotgun (WGS) entry which is preliminary data.</text>
</comment>
<dbReference type="OrthoDB" id="177476at2"/>
<evidence type="ECO:0000259" key="4">
    <source>
        <dbReference type="Pfam" id="PF09990"/>
    </source>
</evidence>
<feature type="transmembrane region" description="Helical" evidence="1">
    <location>
        <begin position="247"/>
        <end position="267"/>
    </location>
</feature>
<feature type="domain" description="DUF2231" evidence="4">
    <location>
        <begin position="210"/>
        <end position="338"/>
    </location>
</feature>
<keyword evidence="1" id="KW-0472">Membrane</keyword>
<dbReference type="EMBL" id="QHJQ01000002">
    <property type="protein sequence ID" value="PXA05088.1"/>
    <property type="molecule type" value="Genomic_DNA"/>
</dbReference>
<evidence type="ECO:0000256" key="1">
    <source>
        <dbReference type="SAM" id="Phobius"/>
    </source>
</evidence>
<evidence type="ECO:0000259" key="3">
    <source>
        <dbReference type="Pfam" id="PF07635"/>
    </source>
</evidence>
<reference evidence="5 6" key="1">
    <citation type="submission" date="2018-05" db="EMBL/GenBank/DDBJ databases">
        <title>Coraliomargarita sinensis sp. nov., isolated from a marine solar saltern.</title>
        <authorList>
            <person name="Zhou L.Y."/>
        </authorList>
    </citation>
    <scope>NUCLEOTIDE SEQUENCE [LARGE SCALE GENOMIC DNA]</scope>
    <source>
        <strain evidence="5 6">WN38</strain>
    </source>
</reference>
<feature type="domain" description="Cytochrome C Planctomycete-type" evidence="3">
    <location>
        <begin position="43"/>
        <end position="102"/>
    </location>
</feature>
<accession>A0A317ZMC7</accession>
<keyword evidence="1" id="KW-1133">Transmembrane helix</keyword>